<dbReference type="EMBL" id="CP094358">
    <property type="protein sequence ID" value="UOB17543.1"/>
    <property type="molecule type" value="Genomic_DNA"/>
</dbReference>
<sequence length="125" mass="14463">MPLLKRLGFFLIGLSFGLVFLAYFLKGKNAEFCYLPNCRVLKDIRTKQIDFSPEVKQLFDNNTISKDQLNYILTEGDVIFSESNTKAKPCKNYIIRGYLSEKHVEFKIDNCSDRAIIKSIDIIQK</sequence>
<dbReference type="RefSeq" id="WP_255843069.1">
    <property type="nucleotide sequence ID" value="NZ_CP094358.1"/>
</dbReference>
<dbReference type="Proteomes" id="UP000831290">
    <property type="component" value="Chromosome"/>
</dbReference>
<dbReference type="KEGG" id="fbm:MQE35_17620"/>
<keyword evidence="1" id="KW-1133">Transmembrane helix</keyword>
<keyword evidence="1" id="KW-0472">Membrane</keyword>
<evidence type="ECO:0000256" key="1">
    <source>
        <dbReference type="SAM" id="Phobius"/>
    </source>
</evidence>
<feature type="transmembrane region" description="Helical" evidence="1">
    <location>
        <begin position="7"/>
        <end position="25"/>
    </location>
</feature>
<keyword evidence="3" id="KW-1185">Reference proteome</keyword>
<evidence type="ECO:0000313" key="3">
    <source>
        <dbReference type="Proteomes" id="UP000831290"/>
    </source>
</evidence>
<keyword evidence="1" id="KW-0812">Transmembrane</keyword>
<protein>
    <submittedName>
        <fullName evidence="2">DUF4258 domain-containing protein</fullName>
    </submittedName>
</protein>
<accession>A0A9E7D1W9</accession>
<gene>
    <name evidence="2" type="ORF">MQE35_17620</name>
</gene>
<evidence type="ECO:0000313" key="2">
    <source>
        <dbReference type="EMBL" id="UOB17543.1"/>
    </source>
</evidence>
<name>A0A9E7D1W9_9FLAO</name>
<organism evidence="2 3">
    <name type="scientific">Abyssalbus ytuae</name>
    <dbReference type="NCBI Taxonomy" id="2926907"/>
    <lineage>
        <taxon>Bacteria</taxon>
        <taxon>Pseudomonadati</taxon>
        <taxon>Bacteroidota</taxon>
        <taxon>Flavobacteriia</taxon>
        <taxon>Flavobacteriales</taxon>
        <taxon>Flavobacteriaceae</taxon>
        <taxon>Abyssalbus</taxon>
    </lineage>
</organism>
<dbReference type="AlphaFoldDB" id="A0A9E7D1W9"/>
<proteinExistence type="predicted"/>
<reference evidence="2" key="1">
    <citation type="submission" date="2022-03" db="EMBL/GenBank/DDBJ databases">
        <title>Description of Abyssus ytuae gen. nov., sp. nov., a novel member of the family Flavobacteriaceae isolated from the sediment of Mariana Trench.</title>
        <authorList>
            <person name="Zhang J."/>
            <person name="Xu X."/>
        </authorList>
    </citation>
    <scope>NUCLEOTIDE SEQUENCE</scope>
    <source>
        <strain evidence="2">MT3330</strain>
    </source>
</reference>